<dbReference type="EMBL" id="CAJHNH020000662">
    <property type="protein sequence ID" value="CAG5119143.1"/>
    <property type="molecule type" value="Genomic_DNA"/>
</dbReference>
<dbReference type="AlphaFoldDB" id="A0A8S3YQU1"/>
<feature type="domain" description="Major facilitator superfamily (MFS) profile" evidence="6">
    <location>
        <begin position="1"/>
        <end position="367"/>
    </location>
</feature>
<keyword evidence="8" id="KW-1185">Reference proteome</keyword>
<comment type="caution">
    <text evidence="7">The sequence shown here is derived from an EMBL/GenBank/DDBJ whole genome shotgun (WGS) entry which is preliminary data.</text>
</comment>
<dbReference type="PANTHER" id="PTHR24064">
    <property type="entry name" value="SOLUTE CARRIER FAMILY 22 MEMBER"/>
    <property type="match status" value="1"/>
</dbReference>
<sequence length="409" mass="45324">MILMIGQTAGALIFTSIADKHGRKPVLVVCNLLLAAAGFGVAYAPNIYVMIAFRFLCGFFQQGTGLVGHTILMEFLTAKNRRIASILSGLYWTFTVVLFGLMAYLMRDESWRMLQMAAAVCACNVVLSPFFLYESPRWLSANKKYAQTLGDYQTSMPGKQERLPEALSTIRSQVERYSLLDIVRHRSLFVSALIMWFVWITNSTTYYGLFLTSASLAGNRYLNFILLGLSDLPADILNLFLFAFYGRKPIIMGWLVIAGTGLFTATMLMAFGSTQITSTLSVVFSCVGKLGIGASFNSLFMYTPELFPTNLRSAGFGVCSSVARLGGMISPYSQSLAEIVVWGPGIIFSAMCFLSAILFSKLPETRGQPMPNTIRDMKQRVARNYGNKNVDVLNYEAEILKPKELTINN</sequence>
<evidence type="ECO:0000313" key="8">
    <source>
        <dbReference type="Proteomes" id="UP000678393"/>
    </source>
</evidence>
<accession>A0A8S3YQU1</accession>
<feature type="transmembrane region" description="Helical" evidence="5">
    <location>
        <begin position="51"/>
        <end position="72"/>
    </location>
</feature>
<feature type="transmembrane region" description="Helical" evidence="5">
    <location>
        <begin position="26"/>
        <end position="45"/>
    </location>
</feature>
<dbReference type="GO" id="GO:0016020">
    <property type="term" value="C:membrane"/>
    <property type="evidence" value="ECO:0007669"/>
    <property type="project" value="UniProtKB-SubCell"/>
</dbReference>
<dbReference type="Gene3D" id="1.20.1250.20">
    <property type="entry name" value="MFS general substrate transporter like domains"/>
    <property type="match status" value="1"/>
</dbReference>
<dbReference type="InterPro" id="IPR005828">
    <property type="entry name" value="MFS_sugar_transport-like"/>
</dbReference>
<dbReference type="PROSITE" id="PS50850">
    <property type="entry name" value="MFS"/>
    <property type="match status" value="1"/>
</dbReference>
<evidence type="ECO:0000313" key="7">
    <source>
        <dbReference type="EMBL" id="CAG5119143.1"/>
    </source>
</evidence>
<feature type="transmembrane region" description="Helical" evidence="5">
    <location>
        <begin position="251"/>
        <end position="272"/>
    </location>
</feature>
<feature type="transmembrane region" description="Helical" evidence="5">
    <location>
        <begin position="84"/>
        <end position="106"/>
    </location>
</feature>
<dbReference type="Pfam" id="PF00083">
    <property type="entry name" value="Sugar_tr"/>
    <property type="match status" value="1"/>
</dbReference>
<dbReference type="SUPFAM" id="SSF103473">
    <property type="entry name" value="MFS general substrate transporter"/>
    <property type="match status" value="1"/>
</dbReference>
<keyword evidence="4 5" id="KW-0472">Membrane</keyword>
<evidence type="ECO:0000259" key="6">
    <source>
        <dbReference type="PROSITE" id="PS50850"/>
    </source>
</evidence>
<dbReference type="Proteomes" id="UP000678393">
    <property type="component" value="Unassembled WGS sequence"/>
</dbReference>
<evidence type="ECO:0000256" key="3">
    <source>
        <dbReference type="ARBA" id="ARBA00022989"/>
    </source>
</evidence>
<protein>
    <recommendedName>
        <fullName evidence="6">Major facilitator superfamily (MFS) profile domain-containing protein</fullName>
    </recommendedName>
</protein>
<feature type="transmembrane region" description="Helical" evidence="5">
    <location>
        <begin position="188"/>
        <end position="209"/>
    </location>
</feature>
<reference evidence="7" key="1">
    <citation type="submission" date="2021-04" db="EMBL/GenBank/DDBJ databases">
        <authorList>
            <consortium name="Molecular Ecology Group"/>
        </authorList>
    </citation>
    <scope>NUCLEOTIDE SEQUENCE</scope>
</reference>
<organism evidence="7 8">
    <name type="scientific">Candidula unifasciata</name>
    <dbReference type="NCBI Taxonomy" id="100452"/>
    <lineage>
        <taxon>Eukaryota</taxon>
        <taxon>Metazoa</taxon>
        <taxon>Spiralia</taxon>
        <taxon>Lophotrochozoa</taxon>
        <taxon>Mollusca</taxon>
        <taxon>Gastropoda</taxon>
        <taxon>Heterobranchia</taxon>
        <taxon>Euthyneura</taxon>
        <taxon>Panpulmonata</taxon>
        <taxon>Eupulmonata</taxon>
        <taxon>Stylommatophora</taxon>
        <taxon>Helicina</taxon>
        <taxon>Helicoidea</taxon>
        <taxon>Geomitridae</taxon>
        <taxon>Candidula</taxon>
    </lineage>
</organism>
<evidence type="ECO:0000256" key="4">
    <source>
        <dbReference type="ARBA" id="ARBA00023136"/>
    </source>
</evidence>
<evidence type="ECO:0000256" key="2">
    <source>
        <dbReference type="ARBA" id="ARBA00022692"/>
    </source>
</evidence>
<name>A0A8S3YQU1_9EUPU</name>
<feature type="transmembrane region" description="Helical" evidence="5">
    <location>
        <begin position="112"/>
        <end position="133"/>
    </location>
</feature>
<dbReference type="InterPro" id="IPR020846">
    <property type="entry name" value="MFS_dom"/>
</dbReference>
<feature type="transmembrane region" description="Helical" evidence="5">
    <location>
        <begin position="339"/>
        <end position="360"/>
    </location>
</feature>
<dbReference type="InterPro" id="IPR036259">
    <property type="entry name" value="MFS_trans_sf"/>
</dbReference>
<gene>
    <name evidence="7" type="ORF">CUNI_LOCUS4701</name>
</gene>
<dbReference type="GO" id="GO:0022857">
    <property type="term" value="F:transmembrane transporter activity"/>
    <property type="evidence" value="ECO:0007669"/>
    <property type="project" value="InterPro"/>
</dbReference>
<dbReference type="OrthoDB" id="6100430at2759"/>
<proteinExistence type="predicted"/>
<keyword evidence="2 5" id="KW-0812">Transmembrane</keyword>
<evidence type="ECO:0000256" key="5">
    <source>
        <dbReference type="SAM" id="Phobius"/>
    </source>
</evidence>
<feature type="transmembrane region" description="Helical" evidence="5">
    <location>
        <begin position="278"/>
        <end position="302"/>
    </location>
</feature>
<keyword evidence="3 5" id="KW-1133">Transmembrane helix</keyword>
<evidence type="ECO:0000256" key="1">
    <source>
        <dbReference type="ARBA" id="ARBA00004141"/>
    </source>
</evidence>
<comment type="subcellular location">
    <subcellularLocation>
        <location evidence="1">Membrane</location>
        <topology evidence="1">Multi-pass membrane protein</topology>
    </subcellularLocation>
</comment>